<dbReference type="GeneID" id="101454884"/>
<dbReference type="InterPro" id="IPR022776">
    <property type="entry name" value="TRM13/UPF0224_CHHC_Znf_dom"/>
</dbReference>
<evidence type="ECO:0000256" key="8">
    <source>
        <dbReference type="ARBA" id="ARBA00022833"/>
    </source>
</evidence>
<dbReference type="GO" id="GO:0008270">
    <property type="term" value="F:zinc ion binding"/>
    <property type="evidence" value="ECO:0007669"/>
    <property type="project" value="UniProtKB-KW"/>
</dbReference>
<dbReference type="Pfam" id="PF05253">
    <property type="entry name" value="zf-U11-48K"/>
    <property type="match status" value="1"/>
</dbReference>
<dbReference type="PROSITE" id="PS51800">
    <property type="entry name" value="ZF_CHHC_U11_48K"/>
    <property type="match status" value="1"/>
</dbReference>
<evidence type="ECO:0000313" key="14">
    <source>
        <dbReference type="EMBL" id="CAD6992397.1"/>
    </source>
</evidence>
<dbReference type="KEGG" id="ccat:101454884"/>
<dbReference type="InterPro" id="IPR007871">
    <property type="entry name" value="Methyltransferase_TRM13"/>
</dbReference>
<dbReference type="AlphaFoldDB" id="W8C6V1"/>
<name>W8C6V1_CERCA</name>
<evidence type="ECO:0000256" key="1">
    <source>
        <dbReference type="ARBA" id="ARBA00005265"/>
    </source>
</evidence>
<keyword evidence="3 12" id="KW-0808">Transferase</keyword>
<dbReference type="InterPro" id="IPR039044">
    <property type="entry name" value="Trm13"/>
</dbReference>
<reference evidence="14" key="3">
    <citation type="submission" date="2020-11" db="EMBL/GenBank/DDBJ databases">
        <authorList>
            <person name="Whitehead M."/>
        </authorList>
    </citation>
    <scope>NUCLEOTIDE SEQUENCE</scope>
    <source>
        <strain evidence="14">EGII</strain>
    </source>
</reference>
<dbReference type="PANTHER" id="PTHR12998:SF0">
    <property type="entry name" value="TRNA:M(4)X MODIFICATION ENZYME TRM13 HOMOLOG"/>
    <property type="match status" value="1"/>
</dbReference>
<evidence type="ECO:0000256" key="5">
    <source>
        <dbReference type="ARBA" id="ARBA00022694"/>
    </source>
</evidence>
<comment type="catalytic activity">
    <reaction evidence="9 12">
        <text>cytidine(4) in tRNA(Pro) + S-adenosyl-L-methionine = 2'-O-methylcytidine(4) in tRNA(Pro) + S-adenosyl-L-homocysteine + H(+)</text>
        <dbReference type="Rhea" id="RHEA:32767"/>
        <dbReference type="Rhea" id="RHEA-COMP:10397"/>
        <dbReference type="Rhea" id="RHEA-COMP:10398"/>
        <dbReference type="ChEBI" id="CHEBI:15378"/>
        <dbReference type="ChEBI" id="CHEBI:57856"/>
        <dbReference type="ChEBI" id="CHEBI:59789"/>
        <dbReference type="ChEBI" id="CHEBI:74495"/>
        <dbReference type="ChEBI" id="CHEBI:82748"/>
        <dbReference type="EC" id="2.1.1.225"/>
    </reaction>
</comment>
<comment type="catalytic activity">
    <reaction evidence="11 12">
        <text>adenosine(4) in tRNA(His) + S-adenosyl-L-methionine = 2'-O-methyladenosine(4) in tRNA(His) + S-adenosyl-L-homocysteine + H(+)</text>
        <dbReference type="Rhea" id="RHEA:43196"/>
        <dbReference type="Rhea" id="RHEA-COMP:10401"/>
        <dbReference type="Rhea" id="RHEA-COMP:10402"/>
        <dbReference type="ChEBI" id="CHEBI:15378"/>
        <dbReference type="ChEBI" id="CHEBI:57856"/>
        <dbReference type="ChEBI" id="CHEBI:59789"/>
        <dbReference type="ChEBI" id="CHEBI:74411"/>
        <dbReference type="ChEBI" id="CHEBI:74477"/>
        <dbReference type="EC" id="2.1.1.225"/>
    </reaction>
</comment>
<evidence type="ECO:0000256" key="11">
    <source>
        <dbReference type="ARBA" id="ARBA00049393"/>
    </source>
</evidence>
<comment type="similarity">
    <text evidence="1 12">Belongs to the methyltransferase TRM13 family.</text>
</comment>
<evidence type="ECO:0000256" key="4">
    <source>
        <dbReference type="ARBA" id="ARBA00022691"/>
    </source>
</evidence>
<keyword evidence="7 12" id="KW-0863">Zinc-finger</keyword>
<keyword evidence="2 12" id="KW-0489">Methyltransferase</keyword>
<dbReference type="Pfam" id="PF05206">
    <property type="entry name" value="TRM13"/>
    <property type="match status" value="1"/>
</dbReference>
<protein>
    <recommendedName>
        <fullName evidence="12">tRNA:m(4)X modification enzyme TRM13</fullName>
        <ecNumber evidence="12">2.1.1.225</ecNumber>
    </recommendedName>
</protein>
<keyword evidence="8 12" id="KW-0862">Zinc</keyword>
<reference evidence="15" key="1">
    <citation type="submission" date="2013-07" db="EMBL/GenBank/DDBJ databases">
        <authorList>
            <person name="Geib S."/>
        </authorList>
    </citation>
    <scope>NUCLEOTIDE SEQUENCE</scope>
</reference>
<reference evidence="15" key="2">
    <citation type="journal article" date="2014" name="BMC Genomics">
        <title>A genomic perspective to assessing quality of mass-reared SIT flies used in Mediterranean fruit fly (Ceratitis capitata) eradication in California.</title>
        <authorList>
            <person name="Calla B."/>
            <person name="Hall B."/>
            <person name="Hou S."/>
            <person name="Geib S.M."/>
        </authorList>
    </citation>
    <scope>NUCLEOTIDE SEQUENCE</scope>
</reference>
<evidence type="ECO:0000313" key="16">
    <source>
        <dbReference type="Proteomes" id="UP000606786"/>
    </source>
</evidence>
<evidence type="ECO:0000256" key="2">
    <source>
        <dbReference type="ARBA" id="ARBA00022603"/>
    </source>
</evidence>
<comment type="catalytic activity">
    <reaction evidence="10 12">
        <text>cytidine(4) in tRNA(Gly)(GCC) + S-adenosyl-L-methionine = 2'-O-methylcytidine(4) in tRNA(Gly)(GCC) + S-adenosyl-L-homocysteine + H(+)</text>
        <dbReference type="Rhea" id="RHEA:43192"/>
        <dbReference type="Rhea" id="RHEA-COMP:10399"/>
        <dbReference type="Rhea" id="RHEA-COMP:10400"/>
        <dbReference type="ChEBI" id="CHEBI:15378"/>
        <dbReference type="ChEBI" id="CHEBI:57856"/>
        <dbReference type="ChEBI" id="CHEBI:59789"/>
        <dbReference type="ChEBI" id="CHEBI:74495"/>
        <dbReference type="ChEBI" id="CHEBI:82748"/>
        <dbReference type="EC" id="2.1.1.225"/>
    </reaction>
</comment>
<sequence>MGSEVEAKKPKISENVGESTTNCAHWVYRKKRFCKMTVKTGQKYCGEHQPAAELISAEDEIASEVNFRIPCPLDPKHTVFKKKLQKHLKICNAREKGDCPAYIEKGINVGEEAADSPGYSKLKLHELPDVEFYTIVERVKELYAQFVENNIDSLNVQHKLLDAELANTSFGPEARKHLLQAAALLGILDNDNQLQDSTSYVEYGAGKGQLAYYLAQLLETIPGSQVVLIDRMSLRHKKDNKIEDRSLVQRIRVDISDFRMSGLELLQRTKRCVAVSKHLCGAATDLTLRCITQPTGANSTVSAPSTEYVLIALCCHHRCDWQAYVGKGFFQEHGLLSRDFAVISKMASWAICGTGMSRERRRALEEQAQMPEDVIDTNKTQRLTLAERERIGDMCKRILDFGRLVYLREHGFEAHLKYYVGREVTLENVCLIARKTDASKPPENEHGKF</sequence>
<evidence type="ECO:0000259" key="13">
    <source>
        <dbReference type="PROSITE" id="PS51800"/>
    </source>
</evidence>
<evidence type="ECO:0000256" key="6">
    <source>
        <dbReference type="ARBA" id="ARBA00022723"/>
    </source>
</evidence>
<dbReference type="GO" id="GO:0106050">
    <property type="term" value="F:tRNA 2'-O-methyltransferase activity"/>
    <property type="evidence" value="ECO:0007669"/>
    <property type="project" value="UniProtKB-UniRule"/>
</dbReference>
<dbReference type="EMBL" id="GAMC01004024">
    <property type="protein sequence ID" value="JAC02532.1"/>
    <property type="molecule type" value="mRNA"/>
</dbReference>
<comment type="function">
    <text evidence="12">tRNA methylase which 2'-O-methylates cytidine(4) in tRNA(Pro) and tRNA(Gly)(GCC), and adenosine(4) in tRNA(His).</text>
</comment>
<dbReference type="PANTHER" id="PTHR12998">
    <property type="entry name" value="TRNA:M(4)X MODIFICATION ENZYME TRM13 HOMOLOG"/>
    <property type="match status" value="1"/>
</dbReference>
<proteinExistence type="evidence at transcript level"/>
<evidence type="ECO:0000256" key="12">
    <source>
        <dbReference type="RuleBase" id="RU367103"/>
    </source>
</evidence>
<dbReference type="GO" id="GO:0030488">
    <property type="term" value="P:tRNA methylation"/>
    <property type="evidence" value="ECO:0007669"/>
    <property type="project" value="InterPro"/>
</dbReference>
<dbReference type="Pfam" id="PF11722">
    <property type="entry name" value="zf-TRM13_CCCH"/>
    <property type="match status" value="1"/>
</dbReference>
<evidence type="ECO:0000256" key="7">
    <source>
        <dbReference type="ARBA" id="ARBA00022771"/>
    </source>
</evidence>
<dbReference type="InterPro" id="IPR021721">
    <property type="entry name" value="Znf_CCCH-type_TRM13"/>
</dbReference>
<dbReference type="EMBL" id="CAJHJT010000001">
    <property type="protein sequence ID" value="CAD6992397.1"/>
    <property type="molecule type" value="Genomic_DNA"/>
</dbReference>
<evidence type="ECO:0000256" key="10">
    <source>
        <dbReference type="ARBA" id="ARBA00048635"/>
    </source>
</evidence>
<dbReference type="EC" id="2.1.1.225" evidence="12"/>
<keyword evidence="5 12" id="KW-0819">tRNA processing</keyword>
<dbReference type="OrthoDB" id="258806at2759"/>
<keyword evidence="4 12" id="KW-0949">S-adenosyl-L-methionine</keyword>
<keyword evidence="16" id="KW-1185">Reference proteome</keyword>
<evidence type="ECO:0000256" key="3">
    <source>
        <dbReference type="ARBA" id="ARBA00022679"/>
    </source>
</evidence>
<dbReference type="Proteomes" id="UP000606786">
    <property type="component" value="Unassembled WGS sequence"/>
</dbReference>
<feature type="domain" description="CHHC U11-48K-type" evidence="13">
    <location>
        <begin position="68"/>
        <end position="95"/>
    </location>
</feature>
<evidence type="ECO:0000256" key="9">
    <source>
        <dbReference type="ARBA" id="ARBA00048165"/>
    </source>
</evidence>
<organism evidence="15">
    <name type="scientific">Ceratitis capitata</name>
    <name type="common">Mediterranean fruit fly</name>
    <name type="synonym">Tephritis capitata</name>
    <dbReference type="NCBI Taxonomy" id="7213"/>
    <lineage>
        <taxon>Eukaryota</taxon>
        <taxon>Metazoa</taxon>
        <taxon>Ecdysozoa</taxon>
        <taxon>Arthropoda</taxon>
        <taxon>Hexapoda</taxon>
        <taxon>Insecta</taxon>
        <taxon>Pterygota</taxon>
        <taxon>Neoptera</taxon>
        <taxon>Endopterygota</taxon>
        <taxon>Diptera</taxon>
        <taxon>Brachycera</taxon>
        <taxon>Muscomorpha</taxon>
        <taxon>Tephritoidea</taxon>
        <taxon>Tephritidae</taxon>
        <taxon>Ceratitis</taxon>
        <taxon>Ceratitis</taxon>
    </lineage>
</organism>
<gene>
    <name evidence="15" type="primary">TRM13</name>
    <name evidence="14" type="ORF">CCAP1982_LOCUS1261</name>
</gene>
<keyword evidence="6 12" id="KW-0479">Metal-binding</keyword>
<evidence type="ECO:0000313" key="15">
    <source>
        <dbReference type="EMBL" id="JAC02532.1"/>
    </source>
</evidence>
<accession>W8C6V1</accession>